<dbReference type="Gene3D" id="3.40.50.20">
    <property type="match status" value="1"/>
</dbReference>
<dbReference type="RefSeq" id="WP_108850055.1">
    <property type="nucleotide sequence ID" value="NZ_AP019697.1"/>
</dbReference>
<dbReference type="GeneID" id="92715472"/>
<sequence>MEKIGLLAGVGTLPVEFAEAVRSQGYEVVCVAVIPGIDPRLKEIANVYYDISAFKLNKIIKTLVKENVKEVTMIGKVTKEWLYKDHVLPDLRAIKVLNRLRKANFKDDTITLAIVEELAKDGISVLDQTKYLKPLMPGPQVFTKKKPTEEQMADVAFGFKAAKAIGAMDLGQTVVVKNCAVMAVEAIEGTDACIKRGGALARGGAVVVKTAKPNQDTRFDMPAIGLQTLRSMEESGCAVLAIEAYHTLFAEKDEVLKEANNKGIVILAAEQDSL</sequence>
<feature type="domain" description="LpxI C-terminal" evidence="1">
    <location>
        <begin position="141"/>
        <end position="266"/>
    </location>
</feature>
<accession>A0A8E4BRP3</accession>
<proteinExistence type="predicted"/>
<reference evidence="4" key="1">
    <citation type="submission" date="2019-05" db="EMBL/GenBank/DDBJ databases">
        <title>Complete genome sequencing of Dialister sp. strain 5BBH33.</title>
        <authorList>
            <person name="Sakamoto M."/>
            <person name="Murakami T."/>
            <person name="Mori H."/>
        </authorList>
    </citation>
    <scope>NUCLEOTIDE SEQUENCE [LARGE SCALE GENOMIC DNA]</scope>
    <source>
        <strain evidence="4">5BBH33</strain>
    </source>
</reference>
<evidence type="ECO:0000259" key="1">
    <source>
        <dbReference type="Pfam" id="PF06230"/>
    </source>
</evidence>
<evidence type="ECO:0008006" key="5">
    <source>
        <dbReference type="Google" id="ProtNLM"/>
    </source>
</evidence>
<evidence type="ECO:0000313" key="3">
    <source>
        <dbReference type="EMBL" id="BBK24320.1"/>
    </source>
</evidence>
<organism evidence="3 4">
    <name type="scientific">Dialister hominis</name>
    <dbReference type="NCBI Taxonomy" id="2582419"/>
    <lineage>
        <taxon>Bacteria</taxon>
        <taxon>Bacillati</taxon>
        <taxon>Bacillota</taxon>
        <taxon>Negativicutes</taxon>
        <taxon>Veillonellales</taxon>
        <taxon>Veillonellaceae</taxon>
        <taxon>Dialister</taxon>
    </lineage>
</organism>
<dbReference type="EMBL" id="AP019697">
    <property type="protein sequence ID" value="BBK24320.1"/>
    <property type="molecule type" value="Genomic_DNA"/>
</dbReference>
<dbReference type="OrthoDB" id="9789836at2"/>
<feature type="domain" description="LpxI N-terminal" evidence="2">
    <location>
        <begin position="3"/>
        <end position="134"/>
    </location>
</feature>
<dbReference type="Pfam" id="PF06230">
    <property type="entry name" value="LpxI_C"/>
    <property type="match status" value="1"/>
</dbReference>
<dbReference type="InterPro" id="IPR041255">
    <property type="entry name" value="LpxI_N"/>
</dbReference>
<dbReference type="AlphaFoldDB" id="A0A8E4BRP3"/>
<gene>
    <name evidence="3" type="ORF">Dia5BBH33_02550</name>
</gene>
<dbReference type="Pfam" id="PF17930">
    <property type="entry name" value="LpxI_N"/>
    <property type="match status" value="1"/>
</dbReference>
<keyword evidence="4" id="KW-1185">Reference proteome</keyword>
<dbReference type="InterPro" id="IPR010415">
    <property type="entry name" value="LpxI_C"/>
</dbReference>
<evidence type="ECO:0000313" key="4">
    <source>
        <dbReference type="Proteomes" id="UP000320585"/>
    </source>
</evidence>
<evidence type="ECO:0000259" key="2">
    <source>
        <dbReference type="Pfam" id="PF17930"/>
    </source>
</evidence>
<protein>
    <recommendedName>
        <fullName evidence="5">UDP-2,3-diacylglucosamine pyrophosphatase</fullName>
    </recommendedName>
</protein>
<dbReference type="KEGG" id="dho:Dia5BBH33_02550"/>
<dbReference type="Gene3D" id="3.40.140.80">
    <property type="match status" value="1"/>
</dbReference>
<dbReference type="InterPro" id="IPR043167">
    <property type="entry name" value="LpxI_C_sf"/>
</dbReference>
<dbReference type="PANTHER" id="PTHR39962:SF1">
    <property type="entry name" value="LPXI FAMILY PROTEIN"/>
    <property type="match status" value="1"/>
</dbReference>
<dbReference type="InterPro" id="IPR053174">
    <property type="entry name" value="LpxI"/>
</dbReference>
<dbReference type="PANTHER" id="PTHR39962">
    <property type="entry name" value="BLL4848 PROTEIN"/>
    <property type="match status" value="1"/>
</dbReference>
<name>A0A8E4BRP3_9FIRM</name>
<dbReference type="Proteomes" id="UP000320585">
    <property type="component" value="Chromosome"/>
</dbReference>